<comment type="caution">
    <text evidence="1">The sequence shown here is derived from an EMBL/GenBank/DDBJ whole genome shotgun (WGS) entry which is preliminary data.</text>
</comment>
<dbReference type="Proteomes" id="UP000074866">
    <property type="component" value="Unassembled WGS sequence"/>
</dbReference>
<sequence>MSELNPQEIFIKNVLNVDVDGLKHKNRYVVRAMYNVRQEDESGVWYKIVQRVIEDLTLTWDEIEEEGGVCEINKQLKECYNV</sequence>
<name>A0ACC4ZZR0_9BACL</name>
<keyword evidence="2" id="KW-1185">Reference proteome</keyword>
<reference evidence="1 2" key="1">
    <citation type="journal article" date="2016" name="Front. Microbiol.">
        <title>Genomic Resource of Rice Seed Associated Bacteria.</title>
        <authorList>
            <person name="Midha S."/>
            <person name="Bansal K."/>
            <person name="Sharma S."/>
            <person name="Kumar N."/>
            <person name="Patil P.P."/>
            <person name="Chaudhry V."/>
            <person name="Patil P.B."/>
        </authorList>
    </citation>
    <scope>NUCLEOTIDE SEQUENCE [LARGE SCALE GENOMIC DNA]</scope>
    <source>
        <strain evidence="1 2">NS115</strain>
    </source>
</reference>
<gene>
    <name evidence="1" type="ORF">NS115_03795</name>
</gene>
<accession>A0ACC4ZZR0</accession>
<proteinExistence type="predicted"/>
<dbReference type="EMBL" id="LDRX01000015">
    <property type="protein sequence ID" value="KTS84462.1"/>
    <property type="molecule type" value="Genomic_DNA"/>
</dbReference>
<organism evidence="1 2">
    <name type="scientific">Paenibacillus jamilae</name>
    <dbReference type="NCBI Taxonomy" id="114136"/>
    <lineage>
        <taxon>Bacteria</taxon>
        <taxon>Bacillati</taxon>
        <taxon>Bacillota</taxon>
        <taxon>Bacilli</taxon>
        <taxon>Bacillales</taxon>
        <taxon>Paenibacillaceae</taxon>
        <taxon>Paenibacillus</taxon>
    </lineage>
</organism>
<evidence type="ECO:0000313" key="1">
    <source>
        <dbReference type="EMBL" id="KTS84462.1"/>
    </source>
</evidence>
<evidence type="ECO:0000313" key="2">
    <source>
        <dbReference type="Proteomes" id="UP000074866"/>
    </source>
</evidence>
<protein>
    <submittedName>
        <fullName evidence="1">Uncharacterized protein</fullName>
    </submittedName>
</protein>